<evidence type="ECO:0000259" key="4">
    <source>
        <dbReference type="PROSITE" id="PS51186"/>
    </source>
</evidence>
<evidence type="ECO:0000313" key="6">
    <source>
        <dbReference type="Proteomes" id="UP000567795"/>
    </source>
</evidence>
<feature type="compositionally biased region" description="Low complexity" evidence="3">
    <location>
        <begin position="160"/>
        <end position="171"/>
    </location>
</feature>
<dbReference type="PANTHER" id="PTHR43877">
    <property type="entry name" value="AMINOALKYLPHOSPHONATE N-ACETYLTRANSFERASE-RELATED-RELATED"/>
    <property type="match status" value="1"/>
</dbReference>
<dbReference type="InterPro" id="IPR000182">
    <property type="entry name" value="GNAT_dom"/>
</dbReference>
<proteinExistence type="predicted"/>
<feature type="domain" description="N-acetyltransferase" evidence="4">
    <location>
        <begin position="195"/>
        <end position="340"/>
    </location>
</feature>
<keyword evidence="2" id="KW-0012">Acyltransferase</keyword>
<keyword evidence="1 5" id="KW-0808">Transferase</keyword>
<evidence type="ECO:0000256" key="3">
    <source>
        <dbReference type="SAM" id="MobiDB-lite"/>
    </source>
</evidence>
<dbReference type="EMBL" id="JACBZD010000001">
    <property type="protein sequence ID" value="NYI04792.1"/>
    <property type="molecule type" value="Genomic_DNA"/>
</dbReference>
<dbReference type="RefSeq" id="WP_179813639.1">
    <property type="nucleotide sequence ID" value="NZ_JACBZD010000001.1"/>
</dbReference>
<dbReference type="AlphaFoldDB" id="A0A853A2Q3"/>
<dbReference type="PROSITE" id="PS51186">
    <property type="entry name" value="GNAT"/>
    <property type="match status" value="2"/>
</dbReference>
<feature type="domain" description="N-acetyltransferase" evidence="4">
    <location>
        <begin position="21"/>
        <end position="161"/>
    </location>
</feature>
<dbReference type="Pfam" id="PF00583">
    <property type="entry name" value="Acetyltransf_1"/>
    <property type="match status" value="2"/>
</dbReference>
<evidence type="ECO:0000256" key="2">
    <source>
        <dbReference type="ARBA" id="ARBA00023315"/>
    </source>
</evidence>
<name>A0A853A2Q3_9ACTN</name>
<evidence type="ECO:0000313" key="5">
    <source>
        <dbReference type="EMBL" id="NYI04792.1"/>
    </source>
</evidence>
<dbReference type="InterPro" id="IPR016181">
    <property type="entry name" value="Acyl_CoA_acyltransferase"/>
</dbReference>
<organism evidence="5 6">
    <name type="scientific">Allostreptomyces psammosilenae</name>
    <dbReference type="NCBI Taxonomy" id="1892865"/>
    <lineage>
        <taxon>Bacteria</taxon>
        <taxon>Bacillati</taxon>
        <taxon>Actinomycetota</taxon>
        <taxon>Actinomycetes</taxon>
        <taxon>Kitasatosporales</taxon>
        <taxon>Streptomycetaceae</taxon>
        <taxon>Allostreptomyces</taxon>
    </lineage>
</organism>
<protein>
    <submittedName>
        <fullName evidence="5">GNAT superfamily N-acetyltransferase</fullName>
    </submittedName>
</protein>
<dbReference type="Gene3D" id="3.40.630.30">
    <property type="match status" value="1"/>
</dbReference>
<dbReference type="CDD" id="cd04301">
    <property type="entry name" value="NAT_SF"/>
    <property type="match status" value="2"/>
</dbReference>
<sequence>MPSITPLPGTCAPDAVDAWHATVVRAHRHDLPGVPEPHRAETAARMRVPAPRSEQVLLRSAAPAFAGVAAVRLFTDPANREVARLCRLTVDPEHRRRGHGVALLAAVRATCEAAGRRTVTALVDADGPGAAFGRAHGFHLALPLTGYVLDLPDVVPPADAAAPGAGPDQAAELPPGHTLTTWDGPVPPRHAAAFAEVRRAMAQAPTGRRAERPPDWDVAAVRELATVCRRRGQSLRTVAIIAPDGAVAAYTEVVLPTSDAPRARQSDTGVAPAHRGRGLGRAVQWHMVRLLRAHHPELRQLVAVVADENAPARAVAAALGYRVERRLGLFEARVEDLPAAPGTAGRAG</sequence>
<dbReference type="SUPFAM" id="SSF55729">
    <property type="entry name" value="Acyl-CoA N-acyltransferases (Nat)"/>
    <property type="match status" value="2"/>
</dbReference>
<evidence type="ECO:0000256" key="1">
    <source>
        <dbReference type="ARBA" id="ARBA00022679"/>
    </source>
</evidence>
<keyword evidence="6" id="KW-1185">Reference proteome</keyword>
<reference evidence="5 6" key="1">
    <citation type="submission" date="2020-07" db="EMBL/GenBank/DDBJ databases">
        <title>Sequencing the genomes of 1000 actinobacteria strains.</title>
        <authorList>
            <person name="Klenk H.-P."/>
        </authorList>
    </citation>
    <scope>NUCLEOTIDE SEQUENCE [LARGE SCALE GENOMIC DNA]</scope>
    <source>
        <strain evidence="5 6">DSM 42178</strain>
    </source>
</reference>
<feature type="region of interest" description="Disordered" evidence="3">
    <location>
        <begin position="160"/>
        <end position="186"/>
    </location>
</feature>
<accession>A0A853A2Q3</accession>
<comment type="caution">
    <text evidence="5">The sequence shown here is derived from an EMBL/GenBank/DDBJ whole genome shotgun (WGS) entry which is preliminary data.</text>
</comment>
<dbReference type="Proteomes" id="UP000567795">
    <property type="component" value="Unassembled WGS sequence"/>
</dbReference>
<gene>
    <name evidence="5" type="ORF">FHU37_001735</name>
</gene>
<dbReference type="GO" id="GO:0016747">
    <property type="term" value="F:acyltransferase activity, transferring groups other than amino-acyl groups"/>
    <property type="evidence" value="ECO:0007669"/>
    <property type="project" value="InterPro"/>
</dbReference>
<dbReference type="InterPro" id="IPR050832">
    <property type="entry name" value="Bact_Acetyltransf"/>
</dbReference>